<feature type="domain" description="SLC26A/SulP transporter" evidence="5">
    <location>
        <begin position="19"/>
        <end position="108"/>
    </location>
</feature>
<dbReference type="GO" id="GO:0016020">
    <property type="term" value="C:membrane"/>
    <property type="evidence" value="ECO:0007669"/>
    <property type="project" value="UniProtKB-SubCell"/>
</dbReference>
<evidence type="ECO:0000313" key="7">
    <source>
        <dbReference type="Proteomes" id="UP000070444"/>
    </source>
</evidence>
<accession>A0A137PEY8</accession>
<evidence type="ECO:0000259" key="5">
    <source>
        <dbReference type="Pfam" id="PF00916"/>
    </source>
</evidence>
<dbReference type="GO" id="GO:0055085">
    <property type="term" value="P:transmembrane transport"/>
    <property type="evidence" value="ECO:0007669"/>
    <property type="project" value="InterPro"/>
</dbReference>
<evidence type="ECO:0000256" key="4">
    <source>
        <dbReference type="ARBA" id="ARBA00023136"/>
    </source>
</evidence>
<organism evidence="6 7">
    <name type="scientific">Conidiobolus coronatus (strain ATCC 28846 / CBS 209.66 / NRRL 28638)</name>
    <name type="common">Delacroixia coronata</name>
    <dbReference type="NCBI Taxonomy" id="796925"/>
    <lineage>
        <taxon>Eukaryota</taxon>
        <taxon>Fungi</taxon>
        <taxon>Fungi incertae sedis</taxon>
        <taxon>Zoopagomycota</taxon>
        <taxon>Entomophthoromycotina</taxon>
        <taxon>Entomophthoromycetes</taxon>
        <taxon>Entomophthorales</taxon>
        <taxon>Ancylistaceae</taxon>
        <taxon>Conidiobolus</taxon>
    </lineage>
</organism>
<dbReference type="InterPro" id="IPR011547">
    <property type="entry name" value="SLC26A/SulP_dom"/>
</dbReference>
<evidence type="ECO:0000313" key="6">
    <source>
        <dbReference type="EMBL" id="KXN73535.1"/>
    </source>
</evidence>
<keyword evidence="2" id="KW-0812">Transmembrane</keyword>
<name>A0A137PEY8_CONC2</name>
<sequence>MVFGLEEEIVYGVKSANPGAKIHIVGDIPNDLRVTVPNLDLNILRIAGSEIVTMILVMVLEDVALVKGLSKKHGYVSNLSQELVALGSASMLNGFFYGIPITGSLSRT</sequence>
<proteinExistence type="predicted"/>
<evidence type="ECO:0000256" key="1">
    <source>
        <dbReference type="ARBA" id="ARBA00004141"/>
    </source>
</evidence>
<evidence type="ECO:0000256" key="2">
    <source>
        <dbReference type="ARBA" id="ARBA00022692"/>
    </source>
</evidence>
<keyword evidence="7" id="KW-1185">Reference proteome</keyword>
<dbReference type="PANTHER" id="PTHR11814">
    <property type="entry name" value="SULFATE TRANSPORTER"/>
    <property type="match status" value="1"/>
</dbReference>
<dbReference type="OrthoDB" id="288203at2759"/>
<dbReference type="Proteomes" id="UP000070444">
    <property type="component" value="Unassembled WGS sequence"/>
</dbReference>
<feature type="non-terminal residue" evidence="6">
    <location>
        <position position="108"/>
    </location>
</feature>
<evidence type="ECO:0000256" key="3">
    <source>
        <dbReference type="ARBA" id="ARBA00022989"/>
    </source>
</evidence>
<dbReference type="EMBL" id="KQ964435">
    <property type="protein sequence ID" value="KXN73535.1"/>
    <property type="molecule type" value="Genomic_DNA"/>
</dbReference>
<reference evidence="6 7" key="1">
    <citation type="journal article" date="2015" name="Genome Biol. Evol.">
        <title>Phylogenomic analyses indicate that early fungi evolved digesting cell walls of algal ancestors of land plants.</title>
        <authorList>
            <person name="Chang Y."/>
            <person name="Wang S."/>
            <person name="Sekimoto S."/>
            <person name="Aerts A.L."/>
            <person name="Choi C."/>
            <person name="Clum A."/>
            <person name="LaButti K.M."/>
            <person name="Lindquist E.A."/>
            <person name="Yee Ngan C."/>
            <person name="Ohm R.A."/>
            <person name="Salamov A.A."/>
            <person name="Grigoriev I.V."/>
            <person name="Spatafora J.W."/>
            <person name="Berbee M.L."/>
        </authorList>
    </citation>
    <scope>NUCLEOTIDE SEQUENCE [LARGE SCALE GENOMIC DNA]</scope>
    <source>
        <strain evidence="6 7">NRRL 28638</strain>
    </source>
</reference>
<dbReference type="STRING" id="796925.A0A137PEY8"/>
<comment type="subcellular location">
    <subcellularLocation>
        <location evidence="1">Membrane</location>
        <topology evidence="1">Multi-pass membrane protein</topology>
    </subcellularLocation>
</comment>
<protein>
    <recommendedName>
        <fullName evidence="5">SLC26A/SulP transporter domain-containing protein</fullName>
    </recommendedName>
</protein>
<gene>
    <name evidence="6" type="ORF">CONCODRAFT_3494</name>
</gene>
<dbReference type="InterPro" id="IPR001902">
    <property type="entry name" value="SLC26A/SulP_fam"/>
</dbReference>
<dbReference type="AlphaFoldDB" id="A0A137PEY8"/>
<keyword evidence="4" id="KW-0472">Membrane</keyword>
<dbReference type="Pfam" id="PF00916">
    <property type="entry name" value="Sulfate_transp"/>
    <property type="match status" value="1"/>
</dbReference>
<keyword evidence="3" id="KW-1133">Transmembrane helix</keyword>